<keyword evidence="4" id="KW-0904">Protein phosphatase</keyword>
<dbReference type="GO" id="GO:0004725">
    <property type="term" value="F:protein tyrosine phosphatase activity"/>
    <property type="evidence" value="ECO:0007669"/>
    <property type="project" value="UniProtKB-EC"/>
</dbReference>
<evidence type="ECO:0000313" key="8">
    <source>
        <dbReference type="Proteomes" id="UP000261931"/>
    </source>
</evidence>
<dbReference type="AlphaFoldDB" id="A0A372ELH5"/>
<dbReference type="PANTHER" id="PTHR11717">
    <property type="entry name" value="LOW MOLECULAR WEIGHT PROTEIN TYROSINE PHOSPHATASE"/>
    <property type="match status" value="1"/>
</dbReference>
<proteinExistence type="inferred from homology"/>
<dbReference type="SUPFAM" id="SSF52788">
    <property type="entry name" value="Phosphotyrosine protein phosphatases I"/>
    <property type="match status" value="1"/>
</dbReference>
<evidence type="ECO:0000256" key="4">
    <source>
        <dbReference type="ARBA" id="ARBA00022912"/>
    </source>
</evidence>
<dbReference type="Gene3D" id="3.40.50.2300">
    <property type="match status" value="1"/>
</dbReference>
<comment type="caution">
    <text evidence="7">The sequence shown here is derived from an EMBL/GenBank/DDBJ whole genome shotgun (WGS) entry which is preliminary data.</text>
</comment>
<accession>A0A372ELH5</accession>
<feature type="active site" evidence="5">
    <location>
        <position position="21"/>
    </location>
</feature>
<feature type="domain" description="Phosphotyrosine protein phosphatase I" evidence="6">
    <location>
        <begin position="9"/>
        <end position="158"/>
    </location>
</feature>
<dbReference type="PRINTS" id="PR00719">
    <property type="entry name" value="LMWPTPASE"/>
</dbReference>
<feature type="active site" description="Proton donor" evidence="5">
    <location>
        <position position="132"/>
    </location>
</feature>
<dbReference type="Proteomes" id="UP000261931">
    <property type="component" value="Unassembled WGS sequence"/>
</dbReference>
<keyword evidence="3" id="KW-0378">Hydrolase</keyword>
<dbReference type="EC" id="3.1.3.48" evidence="2"/>
<reference evidence="7 8" key="1">
    <citation type="submission" date="2018-08" db="EMBL/GenBank/DDBJ databases">
        <title>Hydrogenophaga sp. LA-38 isolated from sludge.</title>
        <authorList>
            <person name="Im W.-T."/>
        </authorList>
    </citation>
    <scope>NUCLEOTIDE SEQUENCE [LARGE SCALE GENOMIC DNA]</scope>
    <source>
        <strain evidence="7 8">LA-38</strain>
    </source>
</reference>
<comment type="similarity">
    <text evidence="1">Belongs to the low molecular weight phosphotyrosine protein phosphatase family.</text>
</comment>
<dbReference type="InterPro" id="IPR036196">
    <property type="entry name" value="Ptyr_pPase_sf"/>
</dbReference>
<evidence type="ECO:0000313" key="7">
    <source>
        <dbReference type="EMBL" id="RFP80184.1"/>
    </source>
</evidence>
<evidence type="ECO:0000256" key="1">
    <source>
        <dbReference type="ARBA" id="ARBA00011063"/>
    </source>
</evidence>
<dbReference type="CDD" id="cd16343">
    <property type="entry name" value="LMWPTP"/>
    <property type="match status" value="1"/>
</dbReference>
<dbReference type="EMBL" id="QVLS01000003">
    <property type="protein sequence ID" value="RFP80184.1"/>
    <property type="molecule type" value="Genomic_DNA"/>
</dbReference>
<name>A0A372ELH5_9BURK</name>
<evidence type="ECO:0000259" key="6">
    <source>
        <dbReference type="SMART" id="SM00226"/>
    </source>
</evidence>
<sequence length="171" mass="18744">MLGPMQQVQRVLVVCMGNICRSPMASAVLQAEVERRGLQGRVAVDSAGVYGGHTGERADSRAVKLARARGYVAIDAERARAVRPEDFERFDAILAMDEGNLAQLRRRCPPPQAHKLHLFLDYAGLGFDEVPDPYYGPLQGFENVMAMCERAAPRVIERLVGLAPEAAPQTL</sequence>
<protein>
    <recommendedName>
        <fullName evidence="2">protein-tyrosine-phosphatase</fullName>
        <ecNumber evidence="2">3.1.3.48</ecNumber>
    </recommendedName>
</protein>
<evidence type="ECO:0000256" key="2">
    <source>
        <dbReference type="ARBA" id="ARBA00013064"/>
    </source>
</evidence>
<keyword evidence="8" id="KW-1185">Reference proteome</keyword>
<feature type="active site" description="Nucleophile" evidence="5">
    <location>
        <position position="15"/>
    </location>
</feature>
<dbReference type="SMART" id="SM00226">
    <property type="entry name" value="LMWPc"/>
    <property type="match status" value="1"/>
</dbReference>
<dbReference type="PANTHER" id="PTHR11717:SF7">
    <property type="entry name" value="LOW MOLECULAR WEIGHT PHOSPHOTYROSINE PROTEIN PHOSPHATASE"/>
    <property type="match status" value="1"/>
</dbReference>
<gene>
    <name evidence="7" type="ORF">DY262_07015</name>
</gene>
<evidence type="ECO:0000256" key="5">
    <source>
        <dbReference type="PIRSR" id="PIRSR617867-1"/>
    </source>
</evidence>
<dbReference type="InterPro" id="IPR023485">
    <property type="entry name" value="Ptyr_pPase"/>
</dbReference>
<dbReference type="InterPro" id="IPR050438">
    <property type="entry name" value="LMW_PTPase"/>
</dbReference>
<dbReference type="InterPro" id="IPR017867">
    <property type="entry name" value="Tyr_phospatase_low_mol_wt"/>
</dbReference>
<organism evidence="7 8">
    <name type="scientific">Hydrogenophaga borbori</name>
    <dbReference type="NCBI Taxonomy" id="2294117"/>
    <lineage>
        <taxon>Bacteria</taxon>
        <taxon>Pseudomonadati</taxon>
        <taxon>Pseudomonadota</taxon>
        <taxon>Betaproteobacteria</taxon>
        <taxon>Burkholderiales</taxon>
        <taxon>Comamonadaceae</taxon>
        <taxon>Hydrogenophaga</taxon>
    </lineage>
</organism>
<evidence type="ECO:0000256" key="3">
    <source>
        <dbReference type="ARBA" id="ARBA00022801"/>
    </source>
</evidence>
<dbReference type="Pfam" id="PF01451">
    <property type="entry name" value="LMWPc"/>
    <property type="match status" value="1"/>
</dbReference>